<comment type="caution">
    <text evidence="1">The sequence shown here is derived from an EMBL/GenBank/DDBJ whole genome shotgun (WGS) entry which is preliminary data.</text>
</comment>
<accession>A0A5B7CMY0</accession>
<organism evidence="1 2">
    <name type="scientific">Portunus trituberculatus</name>
    <name type="common">Swimming crab</name>
    <name type="synonym">Neptunus trituberculatus</name>
    <dbReference type="NCBI Taxonomy" id="210409"/>
    <lineage>
        <taxon>Eukaryota</taxon>
        <taxon>Metazoa</taxon>
        <taxon>Ecdysozoa</taxon>
        <taxon>Arthropoda</taxon>
        <taxon>Crustacea</taxon>
        <taxon>Multicrustacea</taxon>
        <taxon>Malacostraca</taxon>
        <taxon>Eumalacostraca</taxon>
        <taxon>Eucarida</taxon>
        <taxon>Decapoda</taxon>
        <taxon>Pleocyemata</taxon>
        <taxon>Brachyura</taxon>
        <taxon>Eubrachyura</taxon>
        <taxon>Portunoidea</taxon>
        <taxon>Portunidae</taxon>
        <taxon>Portuninae</taxon>
        <taxon>Portunus</taxon>
    </lineage>
</organism>
<protein>
    <recommendedName>
        <fullName evidence="3">Nuclear pore complex protein Nup214</fullName>
    </recommendedName>
</protein>
<gene>
    <name evidence="1" type="ORF">E2C01_002303</name>
</gene>
<dbReference type="AlphaFoldDB" id="A0A5B7CMY0"/>
<proteinExistence type="predicted"/>
<reference evidence="1 2" key="1">
    <citation type="submission" date="2019-05" db="EMBL/GenBank/DDBJ databases">
        <title>Another draft genome of Portunus trituberculatus and its Hox gene families provides insights of decapod evolution.</title>
        <authorList>
            <person name="Jeong J.-H."/>
            <person name="Song I."/>
            <person name="Kim S."/>
            <person name="Choi T."/>
            <person name="Kim D."/>
            <person name="Ryu S."/>
            <person name="Kim W."/>
        </authorList>
    </citation>
    <scope>NUCLEOTIDE SEQUENCE [LARGE SCALE GENOMIC DNA]</scope>
    <source>
        <tissue evidence="1">Muscle</tissue>
    </source>
</reference>
<name>A0A5B7CMY0_PORTR</name>
<dbReference type="EMBL" id="VSRR010000080">
    <property type="protein sequence ID" value="MPC09686.1"/>
    <property type="molecule type" value="Genomic_DNA"/>
</dbReference>
<evidence type="ECO:0000313" key="1">
    <source>
        <dbReference type="EMBL" id="MPC09686.1"/>
    </source>
</evidence>
<evidence type="ECO:0008006" key="3">
    <source>
        <dbReference type="Google" id="ProtNLM"/>
    </source>
</evidence>
<sequence>MEQLVTAVGRLAPGPGRVDIVSICVSVLKLKQAELSFEATLLDTCSQLSFMPGSGGGGGGGFFSGLGSKPSAENANKNVFGAGTLSAAVPQTSLFGTSSSSSSPFQSSVFGGAANSGTGGGGSFSSGGGPVANTGFAVTTPQSPVGVISLPGAKGSALLYLLCKTSWIPLNGVVVP</sequence>
<dbReference type="Proteomes" id="UP000324222">
    <property type="component" value="Unassembled WGS sequence"/>
</dbReference>
<evidence type="ECO:0000313" key="2">
    <source>
        <dbReference type="Proteomes" id="UP000324222"/>
    </source>
</evidence>
<keyword evidence="2" id="KW-1185">Reference proteome</keyword>